<dbReference type="Gene3D" id="3.30.420.310">
    <property type="entry name" value="2-keto-3-deoxy-galactonokinase, C-terminal domain"/>
    <property type="match status" value="1"/>
</dbReference>
<protein>
    <submittedName>
        <fullName evidence="1">2-dehydro-3-deoxygalactonokinase</fullName>
        <ecNumber evidence="1">2.7.1.58</ecNumber>
    </submittedName>
</protein>
<dbReference type="Gene3D" id="3.30.420.300">
    <property type="entry name" value="2-keto-3-deoxy-galactonokinase, substrate binding domain"/>
    <property type="match status" value="1"/>
</dbReference>
<gene>
    <name evidence="1" type="ORF">GGR16_003748</name>
</gene>
<dbReference type="EMBL" id="JACIEN010000005">
    <property type="protein sequence ID" value="MBB4018701.1"/>
    <property type="molecule type" value="Genomic_DNA"/>
</dbReference>
<dbReference type="InterPro" id="IPR007729">
    <property type="entry name" value="DGOK"/>
</dbReference>
<evidence type="ECO:0000313" key="1">
    <source>
        <dbReference type="EMBL" id="MBB4018701.1"/>
    </source>
</evidence>
<comment type="caution">
    <text evidence="1">The sequence shown here is derived from an EMBL/GenBank/DDBJ whole genome shotgun (WGS) entry which is preliminary data.</text>
</comment>
<evidence type="ECO:0000313" key="2">
    <source>
        <dbReference type="Proteomes" id="UP000577362"/>
    </source>
</evidence>
<name>A0A840BYS7_9HYPH</name>
<dbReference type="GO" id="GO:0034194">
    <property type="term" value="P:D-galactonate catabolic process"/>
    <property type="evidence" value="ECO:0007669"/>
    <property type="project" value="InterPro"/>
</dbReference>
<dbReference type="AlphaFoldDB" id="A0A840BYS7"/>
<dbReference type="EC" id="2.7.1.58" evidence="1"/>
<dbReference type="RefSeq" id="WP_183317568.1">
    <property type="nucleotide sequence ID" value="NZ_JACIEN010000005.1"/>
</dbReference>
<keyword evidence="2" id="KW-1185">Reference proteome</keyword>
<organism evidence="1 2">
    <name type="scientific">Chelatococcus caeni</name>
    <dbReference type="NCBI Taxonomy" id="1348468"/>
    <lineage>
        <taxon>Bacteria</taxon>
        <taxon>Pseudomonadati</taxon>
        <taxon>Pseudomonadota</taxon>
        <taxon>Alphaproteobacteria</taxon>
        <taxon>Hyphomicrobiales</taxon>
        <taxon>Chelatococcaceae</taxon>
        <taxon>Chelatococcus</taxon>
    </lineage>
</organism>
<keyword evidence="1" id="KW-0808">Transferase</keyword>
<keyword evidence="1" id="KW-0418">Kinase</keyword>
<dbReference type="GO" id="GO:0008671">
    <property type="term" value="F:2-dehydro-3-deoxygalactonokinase activity"/>
    <property type="evidence" value="ECO:0007669"/>
    <property type="project" value="UniProtKB-EC"/>
</dbReference>
<dbReference type="InterPro" id="IPR042257">
    <property type="entry name" value="DGOK_C"/>
</dbReference>
<dbReference type="Proteomes" id="UP000577362">
    <property type="component" value="Unassembled WGS sequence"/>
</dbReference>
<dbReference type="Pfam" id="PF05035">
    <property type="entry name" value="DGOK"/>
    <property type="match status" value="1"/>
</dbReference>
<accession>A0A840BYS7</accession>
<reference evidence="1 2" key="1">
    <citation type="submission" date="2020-08" db="EMBL/GenBank/DDBJ databases">
        <title>Genomic Encyclopedia of Type Strains, Phase IV (KMG-IV): sequencing the most valuable type-strain genomes for metagenomic binning, comparative biology and taxonomic classification.</title>
        <authorList>
            <person name="Goeker M."/>
        </authorList>
    </citation>
    <scope>NUCLEOTIDE SEQUENCE [LARGE SCALE GENOMIC DNA]</scope>
    <source>
        <strain evidence="1 2">DSM 103737</strain>
    </source>
</reference>
<proteinExistence type="predicted"/>
<dbReference type="InterPro" id="IPR042258">
    <property type="entry name" value="DGOK_N"/>
</dbReference>
<sequence length="313" mass="32850">MSADAAKRGPKGVPDVVLDWGPANFRALLIGPDGRASEQIDTPEGIQSVADGDFSGLLARTLTPWRQRRGPLSIVAAGMIGSRNGWLEMPYVPTPASPADLAAAARRLELEGGDTVTFLPGLTHRAARPYPDVMRGEETQLVGFGLGRDITVVLPGTHAKWARIAGGRIERFQTFVTGEIFSTLSRHSFLAKVAAPPDAPDREAFARGLAAARDTDPSAGALLTRLFSVRTGWLAGKIAPGAMIDYLSGLVIGWEFVEAERGGWCKAGDTVAVVGDDELVALYCRAAEASGLAVVTGPEDAAVRGALAIAALV</sequence>